<proteinExistence type="inferred from homology"/>
<reference evidence="5 6" key="1">
    <citation type="journal article" date="2017" name="Gigascience">
        <title>Draft genome of the honey bee ectoparasitic mite, Tropilaelaps mercedesae, is shaped by the parasitic life history.</title>
        <authorList>
            <person name="Dong X."/>
            <person name="Armstrong S.D."/>
            <person name="Xia D."/>
            <person name="Makepeace B.L."/>
            <person name="Darby A.C."/>
            <person name="Kadowaki T."/>
        </authorList>
    </citation>
    <scope>NUCLEOTIDE SEQUENCE [LARGE SCALE GENOMIC DNA]</scope>
    <source>
        <strain evidence="5">Wuxi-XJTLU</strain>
    </source>
</reference>
<dbReference type="InterPro" id="IPR022353">
    <property type="entry name" value="Insulin_CS"/>
</dbReference>
<evidence type="ECO:0008006" key="7">
    <source>
        <dbReference type="Google" id="ProtNLM"/>
    </source>
</evidence>
<dbReference type="EMBL" id="MNPL01002128">
    <property type="protein sequence ID" value="OQR78525.1"/>
    <property type="molecule type" value="Genomic_DNA"/>
</dbReference>
<keyword evidence="4" id="KW-1133">Transmembrane helix</keyword>
<feature type="transmembrane region" description="Helical" evidence="4">
    <location>
        <begin position="32"/>
        <end position="51"/>
    </location>
</feature>
<name>A0A1V9XYD9_9ACAR</name>
<keyword evidence="6" id="KW-1185">Reference proteome</keyword>
<comment type="similarity">
    <text evidence="1">Belongs to the insulin family.</text>
</comment>
<dbReference type="InterPro" id="IPR036438">
    <property type="entry name" value="Insulin-like_sf"/>
</dbReference>
<dbReference type="AlphaFoldDB" id="A0A1V9XYD9"/>
<evidence type="ECO:0000256" key="4">
    <source>
        <dbReference type="SAM" id="Phobius"/>
    </source>
</evidence>
<keyword evidence="4" id="KW-0472">Membrane</keyword>
<evidence type="ECO:0000313" key="6">
    <source>
        <dbReference type="Proteomes" id="UP000192247"/>
    </source>
</evidence>
<evidence type="ECO:0000256" key="3">
    <source>
        <dbReference type="ARBA" id="ARBA00022729"/>
    </source>
</evidence>
<gene>
    <name evidence="5" type="ORF">BIW11_06350</name>
</gene>
<keyword evidence="4" id="KW-0812">Transmembrane</keyword>
<keyword evidence="2" id="KW-0165">Cleavage on pair of basic residues</keyword>
<evidence type="ECO:0000256" key="1">
    <source>
        <dbReference type="ARBA" id="ARBA00009034"/>
    </source>
</evidence>
<organism evidence="5 6">
    <name type="scientific">Tropilaelaps mercedesae</name>
    <dbReference type="NCBI Taxonomy" id="418985"/>
    <lineage>
        <taxon>Eukaryota</taxon>
        <taxon>Metazoa</taxon>
        <taxon>Ecdysozoa</taxon>
        <taxon>Arthropoda</taxon>
        <taxon>Chelicerata</taxon>
        <taxon>Arachnida</taxon>
        <taxon>Acari</taxon>
        <taxon>Parasitiformes</taxon>
        <taxon>Mesostigmata</taxon>
        <taxon>Gamasina</taxon>
        <taxon>Dermanyssoidea</taxon>
        <taxon>Laelapidae</taxon>
        <taxon>Tropilaelaps</taxon>
    </lineage>
</organism>
<keyword evidence="3" id="KW-0732">Signal</keyword>
<protein>
    <recommendedName>
        <fullName evidence="7">Insulin-like domain-containing protein</fullName>
    </recommendedName>
</protein>
<sequence length="134" mass="15166">MGIKRDAPVSRSHCLGVDNDYHWMLSSPRSSLLAHGSLTIAVLILAIALAHTQGRLLPTVKLYNVKVCNVDEFYEAMTIACSFPPIQTHKRADFDDSVERNNMDLESFSEQCCQKECSIGIFMHLCNKHDLRRK</sequence>
<dbReference type="PROSITE" id="PS00262">
    <property type="entry name" value="INSULIN"/>
    <property type="match status" value="1"/>
</dbReference>
<dbReference type="InParanoid" id="A0A1V9XYD9"/>
<dbReference type="Proteomes" id="UP000192247">
    <property type="component" value="Unassembled WGS sequence"/>
</dbReference>
<evidence type="ECO:0000256" key="2">
    <source>
        <dbReference type="ARBA" id="ARBA00022685"/>
    </source>
</evidence>
<dbReference type="OrthoDB" id="10352646at2759"/>
<comment type="caution">
    <text evidence="5">The sequence shown here is derived from an EMBL/GenBank/DDBJ whole genome shotgun (WGS) entry which is preliminary data.</text>
</comment>
<dbReference type="SUPFAM" id="SSF56994">
    <property type="entry name" value="Insulin-like"/>
    <property type="match status" value="1"/>
</dbReference>
<evidence type="ECO:0000313" key="5">
    <source>
        <dbReference type="EMBL" id="OQR78525.1"/>
    </source>
</evidence>
<accession>A0A1V9XYD9</accession>